<feature type="modified residue" description="N-acetylalanine; partial" evidence="14">
    <location>
        <position position="2"/>
    </location>
</feature>
<evidence type="ECO:0000256" key="1">
    <source>
        <dbReference type="ARBA" id="ARBA00000868"/>
    </source>
</evidence>
<dbReference type="Pfam" id="PF01015">
    <property type="entry name" value="Ribosomal_S3Ae"/>
    <property type="match status" value="1"/>
</dbReference>
<evidence type="ECO:0000256" key="12">
    <source>
        <dbReference type="ARBA" id="ARBA00022990"/>
    </source>
</evidence>
<feature type="domain" description="Phosphoribosyltransferase" evidence="16">
    <location>
        <begin position="294"/>
        <end position="390"/>
    </location>
</feature>
<evidence type="ECO:0000313" key="18">
    <source>
        <dbReference type="Proteomes" id="UP000284706"/>
    </source>
</evidence>
<dbReference type="Pfam" id="PF00156">
    <property type="entry name" value="Pribosyltran"/>
    <property type="match status" value="1"/>
</dbReference>
<reference evidence="17 18" key="1">
    <citation type="journal article" date="2018" name="Evol. Lett.">
        <title>Horizontal gene cluster transfer increased hallucinogenic mushroom diversity.</title>
        <authorList>
            <person name="Reynolds H.T."/>
            <person name="Vijayakumar V."/>
            <person name="Gluck-Thaler E."/>
            <person name="Korotkin H.B."/>
            <person name="Matheny P.B."/>
            <person name="Slot J.C."/>
        </authorList>
    </citation>
    <scope>NUCLEOTIDE SEQUENCE [LARGE SCALE GENOMIC DNA]</scope>
    <source>
        <strain evidence="17 18">SRW20</strain>
    </source>
</reference>
<dbReference type="InterPro" id="IPR027500">
    <property type="entry name" value="Ribosomal_eS1_euk"/>
</dbReference>
<evidence type="ECO:0000256" key="2">
    <source>
        <dbReference type="ARBA" id="ARBA00003968"/>
    </source>
</evidence>
<dbReference type="PANTHER" id="PTHR11830">
    <property type="entry name" value="40S RIBOSOMAL PROTEIN S3A"/>
    <property type="match status" value="1"/>
</dbReference>
<evidence type="ECO:0000256" key="11">
    <source>
        <dbReference type="ARBA" id="ARBA00022980"/>
    </source>
</evidence>
<keyword evidence="8" id="KW-0328">Glycosyltransferase</keyword>
<comment type="function">
    <text evidence="2">Catalyzes a salvage reaction resulting in the formation of AMP, that is energically less costly than de novo synthesis.</text>
</comment>
<name>A0A409VTI4_9AGAR</name>
<dbReference type="SUPFAM" id="SSF53271">
    <property type="entry name" value="PRTase-like"/>
    <property type="match status" value="1"/>
</dbReference>
<dbReference type="InterPro" id="IPR000836">
    <property type="entry name" value="PRTase_dom"/>
</dbReference>
<dbReference type="GO" id="GO:0006412">
    <property type="term" value="P:translation"/>
    <property type="evidence" value="ECO:0007669"/>
    <property type="project" value="UniProtKB-UniRule"/>
</dbReference>
<dbReference type="UniPathway" id="UPA00588">
    <property type="reaction ID" value="UER00646"/>
</dbReference>
<keyword evidence="7 14" id="KW-0963">Cytoplasm</keyword>
<keyword evidence="13 14" id="KW-0687">Ribonucleoprotein</keyword>
<evidence type="ECO:0000256" key="8">
    <source>
        <dbReference type="ARBA" id="ARBA00022676"/>
    </source>
</evidence>
<dbReference type="STRING" id="231916.A0A409VTI4"/>
<dbReference type="GO" id="GO:0044209">
    <property type="term" value="P:AMP salvage"/>
    <property type="evidence" value="ECO:0007669"/>
    <property type="project" value="UniProtKB-UniPathway"/>
</dbReference>
<feature type="initiator methionine" description="Removed" evidence="14">
    <location>
        <position position="1"/>
    </location>
</feature>
<dbReference type="PROSITE" id="PS01191">
    <property type="entry name" value="RIBOSOMAL_S3AE"/>
    <property type="match status" value="1"/>
</dbReference>
<evidence type="ECO:0000256" key="14">
    <source>
        <dbReference type="HAMAP-Rule" id="MF_03122"/>
    </source>
</evidence>
<dbReference type="GO" id="GO:0003999">
    <property type="term" value="F:adenine phosphoribosyltransferase activity"/>
    <property type="evidence" value="ECO:0007669"/>
    <property type="project" value="UniProtKB-EC"/>
</dbReference>
<evidence type="ECO:0000256" key="13">
    <source>
        <dbReference type="ARBA" id="ARBA00023274"/>
    </source>
</evidence>
<dbReference type="SMART" id="SM01397">
    <property type="entry name" value="Ribosomal_S3Ae"/>
    <property type="match status" value="1"/>
</dbReference>
<comment type="caution">
    <text evidence="17">The sequence shown here is derived from an EMBL/GenBank/DDBJ whole genome shotgun (WGS) entry which is preliminary data.</text>
</comment>
<dbReference type="GO" id="GO:0003735">
    <property type="term" value="F:structural constituent of ribosome"/>
    <property type="evidence" value="ECO:0007669"/>
    <property type="project" value="UniProtKB-UniRule"/>
</dbReference>
<dbReference type="GO" id="GO:0022627">
    <property type="term" value="C:cytosolic small ribosomal subunit"/>
    <property type="evidence" value="ECO:0007669"/>
    <property type="project" value="UniProtKB-UniRule"/>
</dbReference>
<accession>A0A409VTI4</accession>
<evidence type="ECO:0000256" key="15">
    <source>
        <dbReference type="RuleBase" id="RU000668"/>
    </source>
</evidence>
<dbReference type="NCBIfam" id="NF002636">
    <property type="entry name" value="PRK02304.1-5"/>
    <property type="match status" value="1"/>
</dbReference>
<proteinExistence type="inferred from homology"/>
<keyword evidence="11 14" id="KW-0689">Ribosomal protein</keyword>
<evidence type="ECO:0000256" key="6">
    <source>
        <dbReference type="ARBA" id="ARBA00011738"/>
    </source>
</evidence>
<comment type="catalytic activity">
    <reaction evidence="1">
        <text>AMP + diphosphate = 5-phospho-alpha-D-ribose 1-diphosphate + adenine</text>
        <dbReference type="Rhea" id="RHEA:16609"/>
        <dbReference type="ChEBI" id="CHEBI:16708"/>
        <dbReference type="ChEBI" id="CHEBI:33019"/>
        <dbReference type="ChEBI" id="CHEBI:58017"/>
        <dbReference type="ChEBI" id="CHEBI:456215"/>
        <dbReference type="EC" id="2.4.2.7"/>
    </reaction>
</comment>
<keyword evidence="10" id="KW-0660">Purine salvage</keyword>
<dbReference type="GO" id="GO:0006168">
    <property type="term" value="P:adenine salvage"/>
    <property type="evidence" value="ECO:0007669"/>
    <property type="project" value="InterPro"/>
</dbReference>
<dbReference type="InterPro" id="IPR001593">
    <property type="entry name" value="Ribosomal_eS1"/>
</dbReference>
<organism evidence="17 18">
    <name type="scientific">Gymnopilus dilepis</name>
    <dbReference type="NCBI Taxonomy" id="231916"/>
    <lineage>
        <taxon>Eukaryota</taxon>
        <taxon>Fungi</taxon>
        <taxon>Dikarya</taxon>
        <taxon>Basidiomycota</taxon>
        <taxon>Agaricomycotina</taxon>
        <taxon>Agaricomycetes</taxon>
        <taxon>Agaricomycetidae</taxon>
        <taxon>Agaricales</taxon>
        <taxon>Agaricineae</taxon>
        <taxon>Hymenogastraceae</taxon>
        <taxon>Gymnopilus</taxon>
    </lineage>
</organism>
<dbReference type="HAMAP" id="MF_03122">
    <property type="entry name" value="Ribosomal_eS1_euk"/>
    <property type="match status" value="1"/>
</dbReference>
<evidence type="ECO:0000256" key="4">
    <source>
        <dbReference type="ARBA" id="ARBA00004659"/>
    </source>
</evidence>
<dbReference type="CDD" id="cd06223">
    <property type="entry name" value="PRTases_typeI"/>
    <property type="match status" value="1"/>
</dbReference>
<dbReference type="OrthoDB" id="9834376at2759"/>
<comment type="subunit">
    <text evidence="6">Homodimer.</text>
</comment>
<comment type="subunit">
    <text evidence="14">Component of the small ribosomal subunit. Mature ribosomes consist of a small (40S) and a large (60S) subunit. The 40S subunit contains about 33 different proteins and 1 molecule of RNA (18S). The 60S subunit contains about 49 different proteins and 3 molecules of RNA (25S, 5.8S and 5S).</text>
</comment>
<evidence type="ECO:0000256" key="9">
    <source>
        <dbReference type="ARBA" id="ARBA00022679"/>
    </source>
</evidence>
<gene>
    <name evidence="14" type="primary">RPS1</name>
    <name evidence="17" type="ORF">CVT26_001559</name>
</gene>
<dbReference type="GO" id="GO:0006166">
    <property type="term" value="P:purine ribonucleoside salvage"/>
    <property type="evidence" value="ECO:0007669"/>
    <property type="project" value="UniProtKB-KW"/>
</dbReference>
<comment type="similarity">
    <text evidence="14 15">Belongs to the eukaryotic ribosomal protein eS1 family.</text>
</comment>
<dbReference type="EMBL" id="NHYE01005569">
    <property type="protein sequence ID" value="PPQ69557.1"/>
    <property type="molecule type" value="Genomic_DNA"/>
</dbReference>
<dbReference type="InParanoid" id="A0A409VTI4"/>
<comment type="pathway">
    <text evidence="4">Purine metabolism; AMP biosynthesis via salvage pathway; AMP from adenine: step 1/1.</text>
</comment>
<evidence type="ECO:0000256" key="7">
    <source>
        <dbReference type="ARBA" id="ARBA00022490"/>
    </source>
</evidence>
<comment type="similarity">
    <text evidence="5">Belongs to the purine/pyrimidine phosphoribosyltransferase family.</text>
</comment>
<dbReference type="FunFam" id="3.40.50.2020:FF:000004">
    <property type="entry name" value="Adenine phosphoribosyltransferase"/>
    <property type="match status" value="1"/>
</dbReference>
<protein>
    <recommendedName>
        <fullName evidence="14">Small ribosomal subunit protein eS1</fullName>
    </recommendedName>
</protein>
<dbReference type="HAMAP" id="MF_00004">
    <property type="entry name" value="Aden_phosphoribosyltr"/>
    <property type="match status" value="1"/>
</dbReference>
<keyword evidence="9" id="KW-0808">Transferase</keyword>
<comment type="subcellular location">
    <subcellularLocation>
        <location evidence="3 14">Cytoplasm</location>
    </subcellularLocation>
</comment>
<keyword evidence="18" id="KW-1185">Reference proteome</keyword>
<dbReference type="FunCoup" id="A0A409VTI4">
    <property type="interactions" value="459"/>
</dbReference>
<keyword evidence="12 14" id="KW-0007">Acetylation</keyword>
<dbReference type="InterPro" id="IPR005764">
    <property type="entry name" value="Ade_phspho_trans"/>
</dbReference>
<dbReference type="AlphaFoldDB" id="A0A409VTI4"/>
<dbReference type="InterPro" id="IPR018281">
    <property type="entry name" value="Ribosomal_eS1_CS"/>
</dbReference>
<evidence type="ECO:0000256" key="10">
    <source>
        <dbReference type="ARBA" id="ARBA00022726"/>
    </source>
</evidence>
<evidence type="ECO:0000313" key="17">
    <source>
        <dbReference type="EMBL" id="PPQ69557.1"/>
    </source>
</evidence>
<dbReference type="InterPro" id="IPR029057">
    <property type="entry name" value="PRTase-like"/>
</dbReference>
<evidence type="ECO:0000256" key="5">
    <source>
        <dbReference type="ARBA" id="ARBA00008391"/>
    </source>
</evidence>
<dbReference type="Gene3D" id="3.40.50.2020">
    <property type="match status" value="1"/>
</dbReference>
<sequence>MAVGKNKRLSKGKKGIKKKVVDPFSRKDWYDIKAPSIFDVRNVGKTLANRSQGLKNANDSLKGRIVELSLADLNKEEEQSFRKIKLRIDEIQGRNCLTNFHGMDFTSDKLRSLVRKWQTLIEAHVDVKTTDGYLLRLFCIAFTKRRPSQVRKTTYAQTSQIREIRKKMFEIMTREATTCDLKELVQKFLPEAIGREIEKACRSIYPLQNVYIRKAKILKAPKFDLNKLLELHGESTDETGTKVAKEFKEPEILESGIVFLDIFPILRNPVVFETLITHFVHHITSHTLALSPTRKIDVIVGLDARGFLFGPIVAMRLGAAFVPVRKAGKLPGECVSATYAKEYGTDVFEMQADAIQPGQNVVIIDDLMATGGSAKAAGELVAKQGGKTLEYLFIIELMFLKGAANLDAPVYSIIQSDD</sequence>
<evidence type="ECO:0000256" key="3">
    <source>
        <dbReference type="ARBA" id="ARBA00004496"/>
    </source>
</evidence>
<evidence type="ECO:0000259" key="16">
    <source>
        <dbReference type="Pfam" id="PF00156"/>
    </source>
</evidence>
<dbReference type="Proteomes" id="UP000284706">
    <property type="component" value="Unassembled WGS sequence"/>
</dbReference>